<feature type="transmembrane region" description="Helical" evidence="2">
    <location>
        <begin position="327"/>
        <end position="348"/>
    </location>
</feature>
<protein>
    <recommendedName>
        <fullName evidence="5">ABC-2 type transport system permease protein</fullName>
    </recommendedName>
</protein>
<evidence type="ECO:0000256" key="2">
    <source>
        <dbReference type="SAM" id="Phobius"/>
    </source>
</evidence>
<keyword evidence="2" id="KW-1133">Transmembrane helix</keyword>
<dbReference type="EMBL" id="JAERWK010000008">
    <property type="protein sequence ID" value="MBM9466854.1"/>
    <property type="molecule type" value="Genomic_DNA"/>
</dbReference>
<proteinExistence type="predicted"/>
<comment type="caution">
    <text evidence="3">The sequence shown here is derived from an EMBL/GenBank/DDBJ whole genome shotgun (WGS) entry which is preliminary data.</text>
</comment>
<evidence type="ECO:0000313" key="4">
    <source>
        <dbReference type="Proteomes" id="UP000663792"/>
    </source>
</evidence>
<dbReference type="Proteomes" id="UP000663792">
    <property type="component" value="Unassembled WGS sequence"/>
</dbReference>
<feature type="transmembrane region" description="Helical" evidence="2">
    <location>
        <begin position="169"/>
        <end position="188"/>
    </location>
</feature>
<keyword evidence="2" id="KW-0472">Membrane</keyword>
<evidence type="ECO:0000313" key="3">
    <source>
        <dbReference type="EMBL" id="MBM9466854.1"/>
    </source>
</evidence>
<feature type="transmembrane region" description="Helical" evidence="2">
    <location>
        <begin position="400"/>
        <end position="424"/>
    </location>
</feature>
<feature type="compositionally biased region" description="Low complexity" evidence="1">
    <location>
        <begin position="261"/>
        <end position="276"/>
    </location>
</feature>
<feature type="transmembrane region" description="Helical" evidence="2">
    <location>
        <begin position="227"/>
        <end position="248"/>
    </location>
</feature>
<feature type="transmembrane region" description="Helical" evidence="2">
    <location>
        <begin position="480"/>
        <end position="501"/>
    </location>
</feature>
<dbReference type="RefSeq" id="WP_205259806.1">
    <property type="nucleotide sequence ID" value="NZ_JAERWK010000008.1"/>
</dbReference>
<feature type="transmembrane region" description="Helical" evidence="2">
    <location>
        <begin position="56"/>
        <end position="79"/>
    </location>
</feature>
<evidence type="ECO:0008006" key="5">
    <source>
        <dbReference type="Google" id="ProtNLM"/>
    </source>
</evidence>
<keyword evidence="4" id="KW-1185">Reference proteome</keyword>
<gene>
    <name evidence="3" type="ORF">JL106_06105</name>
</gene>
<feature type="region of interest" description="Disordered" evidence="1">
    <location>
        <begin position="261"/>
        <end position="280"/>
    </location>
</feature>
<feature type="transmembrane region" description="Helical" evidence="2">
    <location>
        <begin position="304"/>
        <end position="321"/>
    </location>
</feature>
<feature type="transmembrane region" description="Helical" evidence="2">
    <location>
        <begin position="21"/>
        <end position="44"/>
    </location>
</feature>
<feature type="transmembrane region" description="Helical" evidence="2">
    <location>
        <begin position="129"/>
        <end position="149"/>
    </location>
</feature>
<feature type="transmembrane region" description="Helical" evidence="2">
    <location>
        <begin position="369"/>
        <end position="394"/>
    </location>
</feature>
<name>A0A939C180_9ACTN</name>
<dbReference type="AlphaFoldDB" id="A0A939C180"/>
<evidence type="ECO:0000256" key="1">
    <source>
        <dbReference type="SAM" id="MobiDB-lite"/>
    </source>
</evidence>
<organism evidence="3 4">
    <name type="scientific">Nakamurella leprariae</name>
    <dbReference type="NCBI Taxonomy" id="2803911"/>
    <lineage>
        <taxon>Bacteria</taxon>
        <taxon>Bacillati</taxon>
        <taxon>Actinomycetota</taxon>
        <taxon>Actinomycetes</taxon>
        <taxon>Nakamurellales</taxon>
        <taxon>Nakamurellaceae</taxon>
        <taxon>Nakamurella</taxon>
    </lineage>
</organism>
<sequence>MVGVFASLKWRLVRTRLATGNRAATVAGLLVLFVLAIGVAGLLVWSRSAEGVPLPLVATVFTLQLVAWVLTPLVAFGVDETVDPSRFALLPLRLPTLQRGLLATALIGYLPVANAVLLLGAVLAIAQPWWVLPIAVVCGVVQLLTCVVLSRAAATSMSSLMSSRRGRDLGMLVGFLIFALYMGLTLLLNTGNENAIGTGTQRLADVLTWGPPGNLAVLPALIGEGDWGRAALALVIGVAPLPLAWWWWRRALRKSLTTIGSTTASSAPAGSSTDSAVGGSTAGTMRVVAGRDRLLLWRDPMRRMPWLLLILLTFLYPFIVARGPEGVFWVAFGAILVGTQAGNQYGMDGSGLWLHLMTITDRARARGEVLGHVIVAIIPGVVVIAASLVLQGIVRDAWHLLLPAAGVSLAAMLGGCAASSSLSARIPYAVPQSRKSVFASSVAGQKGVSARATFAVLGLSILLAVPSGVAAFLAVQVADWWGWVSVLLALVVGGVSLVWAVRATADRFLVRGPEILAVVAAGDRA</sequence>
<feature type="transmembrane region" description="Helical" evidence="2">
    <location>
        <begin position="454"/>
        <end position="474"/>
    </location>
</feature>
<keyword evidence="2" id="KW-0812">Transmembrane</keyword>
<accession>A0A939C180</accession>
<feature type="transmembrane region" description="Helical" evidence="2">
    <location>
        <begin position="100"/>
        <end position="123"/>
    </location>
</feature>
<reference evidence="3" key="1">
    <citation type="submission" date="2021-01" db="EMBL/GenBank/DDBJ databases">
        <title>YIM 132084 draft genome.</title>
        <authorList>
            <person name="An D."/>
        </authorList>
    </citation>
    <scope>NUCLEOTIDE SEQUENCE</scope>
    <source>
        <strain evidence="3">YIM 132084</strain>
    </source>
</reference>